<dbReference type="Proteomes" id="UP000194420">
    <property type="component" value="Unassembled WGS sequence"/>
</dbReference>
<reference evidence="2" key="1">
    <citation type="submission" date="2017-04" db="EMBL/GenBank/DDBJ databases">
        <authorList>
            <person name="Varghese N."/>
            <person name="Submissions S."/>
        </authorList>
    </citation>
    <scope>NUCLEOTIDE SEQUENCE [LARGE SCALE GENOMIC DNA]</scope>
</reference>
<proteinExistence type="predicted"/>
<keyword evidence="2" id="KW-1185">Reference proteome</keyword>
<name>A0A1Y6FBD7_9SPHN</name>
<organism evidence="1 2">
    <name type="scientific">Altererythrobacter xiamenensis</name>
    <dbReference type="NCBI Taxonomy" id="1316679"/>
    <lineage>
        <taxon>Bacteria</taxon>
        <taxon>Pseudomonadati</taxon>
        <taxon>Pseudomonadota</taxon>
        <taxon>Alphaproteobacteria</taxon>
        <taxon>Sphingomonadales</taxon>
        <taxon>Erythrobacteraceae</taxon>
        <taxon>Altererythrobacter</taxon>
    </lineage>
</organism>
<gene>
    <name evidence="1" type="ORF">SAMN06297468_1929</name>
</gene>
<dbReference type="RefSeq" id="WP_086437782.1">
    <property type="nucleotide sequence ID" value="NZ_FXWG01000002.1"/>
</dbReference>
<dbReference type="GO" id="GO:0106300">
    <property type="term" value="P:protein-DNA covalent cross-linking repair"/>
    <property type="evidence" value="ECO:0007669"/>
    <property type="project" value="InterPro"/>
</dbReference>
<dbReference type="Pfam" id="PF02586">
    <property type="entry name" value="SRAP"/>
    <property type="match status" value="1"/>
</dbReference>
<dbReference type="InterPro" id="IPR036590">
    <property type="entry name" value="SRAP-like"/>
</dbReference>
<evidence type="ECO:0000313" key="2">
    <source>
        <dbReference type="Proteomes" id="UP000194420"/>
    </source>
</evidence>
<dbReference type="InterPro" id="IPR003738">
    <property type="entry name" value="SRAP"/>
</dbReference>
<sequence length="217" mass="24221">MTQLYRLDCSAADVARRFGARQGDDPWEGGYVAPLKFAPVITAGREFIAGPRPSGRMLQPRMTPRLWGLLPPPNADDPTRRIASVRNLDSPFWIGNLRNSEFRCLIPATRFMGWGSGTDYEGRRLKHWFAHAGHLESQRVFAMAGVWKDEEVPAFALLTREARGAPRAAGCTVEPIVLPDDERARQNWLYGNWDMARGTLESASVPLTEVASPTSQE</sequence>
<dbReference type="OrthoDB" id="9782620at2"/>
<dbReference type="Gene3D" id="3.90.1680.10">
    <property type="entry name" value="SOS response associated peptidase-like"/>
    <property type="match status" value="1"/>
</dbReference>
<dbReference type="GO" id="GO:0003697">
    <property type="term" value="F:single-stranded DNA binding"/>
    <property type="evidence" value="ECO:0007669"/>
    <property type="project" value="InterPro"/>
</dbReference>
<dbReference type="SUPFAM" id="SSF143081">
    <property type="entry name" value="BB1717-like"/>
    <property type="match status" value="1"/>
</dbReference>
<protein>
    <submittedName>
        <fullName evidence="1">SOS response associated peptidase (SRAP)</fullName>
    </submittedName>
</protein>
<dbReference type="EMBL" id="FXWG01000002">
    <property type="protein sequence ID" value="SMQ69743.1"/>
    <property type="molecule type" value="Genomic_DNA"/>
</dbReference>
<accession>A0A1Y6FBD7</accession>
<evidence type="ECO:0000313" key="1">
    <source>
        <dbReference type="EMBL" id="SMQ69743.1"/>
    </source>
</evidence>
<dbReference type="AlphaFoldDB" id="A0A1Y6FBD7"/>